<dbReference type="InterPro" id="IPR019223">
    <property type="entry name" value="DUF2147"/>
</dbReference>
<accession>A0ABV7D4F9</accession>
<keyword evidence="4" id="KW-1185">Reference proteome</keyword>
<reference evidence="4" key="1">
    <citation type="journal article" date="2019" name="Int. J. Syst. Evol. Microbiol.">
        <title>The Global Catalogue of Microorganisms (GCM) 10K type strain sequencing project: providing services to taxonomists for standard genome sequencing and annotation.</title>
        <authorList>
            <consortium name="The Broad Institute Genomics Platform"/>
            <consortium name="The Broad Institute Genome Sequencing Center for Infectious Disease"/>
            <person name="Wu L."/>
            <person name="Ma J."/>
        </authorList>
    </citation>
    <scope>NUCLEOTIDE SEQUENCE [LARGE SCALE GENOMIC DNA]</scope>
    <source>
        <strain evidence="4">KCTC 62164</strain>
    </source>
</reference>
<evidence type="ECO:0000259" key="2">
    <source>
        <dbReference type="Pfam" id="PF09917"/>
    </source>
</evidence>
<comment type="caution">
    <text evidence="3">The sequence shown here is derived from an EMBL/GenBank/DDBJ whole genome shotgun (WGS) entry which is preliminary data.</text>
</comment>
<evidence type="ECO:0000256" key="1">
    <source>
        <dbReference type="SAM" id="SignalP"/>
    </source>
</evidence>
<protein>
    <submittedName>
        <fullName evidence="3">DUF2147 domain-containing protein</fullName>
    </submittedName>
</protein>
<feature type="chain" id="PRO_5045140760" evidence="1">
    <location>
        <begin position="25"/>
        <end position="146"/>
    </location>
</feature>
<dbReference type="Pfam" id="PF09917">
    <property type="entry name" value="DUF2147"/>
    <property type="match status" value="1"/>
</dbReference>
<proteinExistence type="predicted"/>
<dbReference type="Gene3D" id="2.40.128.520">
    <property type="match status" value="1"/>
</dbReference>
<name>A0ABV7D4F9_9PROT</name>
<gene>
    <name evidence="3" type="ORF">ACFOKA_07655</name>
</gene>
<organism evidence="3 4">
    <name type="scientific">Kordiimonas pumila</name>
    <dbReference type="NCBI Taxonomy" id="2161677"/>
    <lineage>
        <taxon>Bacteria</taxon>
        <taxon>Pseudomonadati</taxon>
        <taxon>Pseudomonadota</taxon>
        <taxon>Alphaproteobacteria</taxon>
        <taxon>Kordiimonadales</taxon>
        <taxon>Kordiimonadaceae</taxon>
        <taxon>Kordiimonas</taxon>
    </lineage>
</organism>
<evidence type="ECO:0000313" key="3">
    <source>
        <dbReference type="EMBL" id="MFC3051775.1"/>
    </source>
</evidence>
<dbReference type="Proteomes" id="UP001595444">
    <property type="component" value="Unassembled WGS sequence"/>
</dbReference>
<dbReference type="EMBL" id="JBHRSL010000004">
    <property type="protein sequence ID" value="MFC3051775.1"/>
    <property type="molecule type" value="Genomic_DNA"/>
</dbReference>
<keyword evidence="1" id="KW-0732">Signal</keyword>
<dbReference type="RefSeq" id="WP_194215241.1">
    <property type="nucleotide sequence ID" value="NZ_CP061205.1"/>
</dbReference>
<evidence type="ECO:0000313" key="4">
    <source>
        <dbReference type="Proteomes" id="UP001595444"/>
    </source>
</evidence>
<sequence>MNFYMKNSLLAGVLCAGALVPVQAEDQNMVAGYWLTEGQQAIVEIAPCGTSAKRICGTIVWAETGAEQVLGGEILKGFRPIDKKASDKWAQGKVAMSTKGRGLDGKLDLIEEGLKVSICKGSSCTYSIWSRPSSSMTAAAGLRSGG</sequence>
<feature type="signal peptide" evidence="1">
    <location>
        <begin position="1"/>
        <end position="24"/>
    </location>
</feature>
<feature type="domain" description="DUF2147" evidence="2">
    <location>
        <begin position="32"/>
        <end position="131"/>
    </location>
</feature>